<evidence type="ECO:0000313" key="1">
    <source>
        <dbReference type="EMBL" id="KAI4859671.1"/>
    </source>
</evidence>
<evidence type="ECO:0000313" key="2">
    <source>
        <dbReference type="Proteomes" id="UP001497700"/>
    </source>
</evidence>
<comment type="caution">
    <text evidence="1">The sequence shown here is derived from an EMBL/GenBank/DDBJ whole genome shotgun (WGS) entry which is preliminary data.</text>
</comment>
<sequence>MACHGMYLLDWPIYCLLLQRWIWPVLRLDFSSIPSSCPTYLDDMNGVGVGRYTTTVHGPLPSSDSLPVPSRCVVETSIIALYVGGFTSSPILSLHLSSDRRLSTYIPTYLRCLVTARYQISRSQSQSISSYPTRPSDYRSTTARPPPNSSRIPRQYRGPQSSPTTEELGYLSYLFTAETHDQSQQPLELCRTKAQTTAI</sequence>
<gene>
    <name evidence="1" type="ORF">F4820DRAFT_143299</name>
</gene>
<dbReference type="Proteomes" id="UP001497700">
    <property type="component" value="Unassembled WGS sequence"/>
</dbReference>
<reference evidence="1 2" key="1">
    <citation type="journal article" date="2022" name="New Phytol.">
        <title>Ecological generalism drives hyperdiversity of secondary metabolite gene clusters in xylarialean endophytes.</title>
        <authorList>
            <person name="Franco M.E.E."/>
            <person name="Wisecaver J.H."/>
            <person name="Arnold A.E."/>
            <person name="Ju Y.M."/>
            <person name="Slot J.C."/>
            <person name="Ahrendt S."/>
            <person name="Moore L.P."/>
            <person name="Eastman K.E."/>
            <person name="Scott K."/>
            <person name="Konkel Z."/>
            <person name="Mondo S.J."/>
            <person name="Kuo A."/>
            <person name="Hayes R.D."/>
            <person name="Haridas S."/>
            <person name="Andreopoulos B."/>
            <person name="Riley R."/>
            <person name="LaButti K."/>
            <person name="Pangilinan J."/>
            <person name="Lipzen A."/>
            <person name="Amirebrahimi M."/>
            <person name="Yan J."/>
            <person name="Adam C."/>
            <person name="Keymanesh K."/>
            <person name="Ng V."/>
            <person name="Louie K."/>
            <person name="Northen T."/>
            <person name="Drula E."/>
            <person name="Henrissat B."/>
            <person name="Hsieh H.M."/>
            <person name="Youens-Clark K."/>
            <person name="Lutzoni F."/>
            <person name="Miadlikowska J."/>
            <person name="Eastwood D.C."/>
            <person name="Hamelin R.C."/>
            <person name="Grigoriev I.V."/>
            <person name="U'Ren J.M."/>
        </authorList>
    </citation>
    <scope>NUCLEOTIDE SEQUENCE [LARGE SCALE GENOMIC DNA]</scope>
    <source>
        <strain evidence="1 2">CBS 119005</strain>
    </source>
</reference>
<protein>
    <submittedName>
        <fullName evidence="1">Uncharacterized protein</fullName>
    </submittedName>
</protein>
<organism evidence="1 2">
    <name type="scientific">Hypoxylon rubiginosum</name>
    <dbReference type="NCBI Taxonomy" id="110542"/>
    <lineage>
        <taxon>Eukaryota</taxon>
        <taxon>Fungi</taxon>
        <taxon>Dikarya</taxon>
        <taxon>Ascomycota</taxon>
        <taxon>Pezizomycotina</taxon>
        <taxon>Sordariomycetes</taxon>
        <taxon>Xylariomycetidae</taxon>
        <taxon>Xylariales</taxon>
        <taxon>Hypoxylaceae</taxon>
        <taxon>Hypoxylon</taxon>
    </lineage>
</organism>
<proteinExistence type="predicted"/>
<accession>A0ACB9YJT0</accession>
<keyword evidence="2" id="KW-1185">Reference proteome</keyword>
<name>A0ACB9YJT0_9PEZI</name>
<dbReference type="EMBL" id="MU393619">
    <property type="protein sequence ID" value="KAI4859671.1"/>
    <property type="molecule type" value="Genomic_DNA"/>
</dbReference>